<dbReference type="Gene3D" id="1.10.530.10">
    <property type="match status" value="1"/>
</dbReference>
<dbReference type="STRING" id="1818881.A3196_18000"/>
<dbReference type="OrthoDB" id="92254at2"/>
<dbReference type="InterPro" id="IPR023346">
    <property type="entry name" value="Lysozyme-like_dom_sf"/>
</dbReference>
<dbReference type="Pfam" id="PF01464">
    <property type="entry name" value="SLT"/>
    <property type="match status" value="1"/>
</dbReference>
<evidence type="ECO:0000259" key="3">
    <source>
        <dbReference type="Pfam" id="PF01464"/>
    </source>
</evidence>
<dbReference type="AlphaFoldDB" id="A0A1E2UII4"/>
<comment type="similarity">
    <text evidence="1">Belongs to the transglycosylase Slt family.</text>
</comment>
<sequence length="656" mass="75476">MTMTSVFAKSLCFGLLISLLPITSLAVEVNLNEENLALQRERFLQAETALSKGDLATYQALREELIGYPLLVYLDYQETVKHIDQQSVQSISNRLSRLEGTPLQSMLNNQWLRFLSKHNLWQTYLQFSKPGGSVRQQCRRLQAMLETGQTEQAYSEVPGLWLSGRSQPKVCDPVFKSWIDAGHLTEQQVWQRFNMAMSQRQTRLANYLKRYLSKPEQQIADLWLKLYRQPRKVAKLYGIDHPMKDEMAIQIIQKLAWRDVEAAFGAWEKLQPMGVFSDKQQQKAIYALAGGLAREPDKQLTQRFNQLLPEQLKLDSRVSEKTLQAALQVNDWVWVLQLVESLSATEKQQAQWQYWHARALTKLDRENEARAILKRLSQERSYYGFMAANQLGIPPKLEHIALQSDQAITAVMALNPGLQRARELHTLKRPMSARREWNLALKNATPDELKAAAHLAQNWNWPSQSIITLAKLRHWNDLELRFPLAHQETITGQARGHGIDRAWVYAILRQESAFISDARSSAGARGLMQLMPKTAKQVAKELKHTPLKLDDLFRPEVNIRLGTGYLNKIYRQLQENPVLATAAYNAGPHRVKSWLPDQTQATDIWIETIPFHETREYLKRVLAYTVIYNYRLGEQSKVVPKKWLAPIEAKNRASGV</sequence>
<dbReference type="InterPro" id="IPR037061">
    <property type="entry name" value="Lytic_TGlycoase_superhlx_L_sf"/>
</dbReference>
<feature type="domain" description="Lytic transglycosylase superhelical linker" evidence="4">
    <location>
        <begin position="415"/>
        <end position="478"/>
    </location>
</feature>
<feature type="domain" description="Transglycosylase SLT" evidence="3">
    <location>
        <begin position="493"/>
        <end position="598"/>
    </location>
</feature>
<dbReference type="CDD" id="cd13401">
    <property type="entry name" value="Slt70-like"/>
    <property type="match status" value="1"/>
</dbReference>
<dbReference type="EMBL" id="LVJZ01000004">
    <property type="protein sequence ID" value="ODB94424.1"/>
    <property type="molecule type" value="Genomic_DNA"/>
</dbReference>
<proteinExistence type="inferred from homology"/>
<reference evidence="5 6" key="1">
    <citation type="submission" date="2016-03" db="EMBL/GenBank/DDBJ databases">
        <title>Chemosynthetic sulphur-oxidizing symbionts of marine invertebrate animals are capable of nitrogen fixation.</title>
        <authorList>
            <person name="Petersen J.M."/>
            <person name="Kemper A."/>
            <person name="Gruber-Vodicka H."/>
            <person name="Cardini U."/>
            <person name="Geest Mvander."/>
            <person name="Kleiner M."/>
            <person name="Bulgheresi S."/>
            <person name="Fussmann M."/>
            <person name="Herbold C."/>
            <person name="Seah B.K.B."/>
            <person name="Antony C.Paul."/>
            <person name="Liu D."/>
            <person name="Belitz A."/>
            <person name="Weber M."/>
        </authorList>
    </citation>
    <scope>NUCLEOTIDE SEQUENCE [LARGE SCALE GENOMIC DNA]</scope>
    <source>
        <strain evidence="5">G_D</strain>
    </source>
</reference>
<gene>
    <name evidence="5" type="ORF">A3196_18000</name>
</gene>
<evidence type="ECO:0008006" key="7">
    <source>
        <dbReference type="Google" id="ProtNLM"/>
    </source>
</evidence>
<protein>
    <recommendedName>
        <fullName evidence="7">Lytic murein transglycosylase</fullName>
    </recommendedName>
</protein>
<dbReference type="InterPro" id="IPR008258">
    <property type="entry name" value="Transglycosylase_SLT_dom_1"/>
</dbReference>
<dbReference type="PANTHER" id="PTHR37423">
    <property type="entry name" value="SOLUBLE LYTIC MUREIN TRANSGLYCOSYLASE-RELATED"/>
    <property type="match status" value="1"/>
</dbReference>
<dbReference type="SUPFAM" id="SSF48435">
    <property type="entry name" value="Bacterial muramidases"/>
    <property type="match status" value="1"/>
</dbReference>
<evidence type="ECO:0000256" key="1">
    <source>
        <dbReference type="ARBA" id="ARBA00007734"/>
    </source>
</evidence>
<evidence type="ECO:0000259" key="4">
    <source>
        <dbReference type="Pfam" id="PF14718"/>
    </source>
</evidence>
<dbReference type="GO" id="GO:0042597">
    <property type="term" value="C:periplasmic space"/>
    <property type="evidence" value="ECO:0007669"/>
    <property type="project" value="InterPro"/>
</dbReference>
<dbReference type="Gene3D" id="1.25.20.10">
    <property type="entry name" value="Bacterial muramidases"/>
    <property type="match status" value="1"/>
</dbReference>
<comment type="caution">
    <text evidence="5">The sequence shown here is derived from an EMBL/GenBank/DDBJ whole genome shotgun (WGS) entry which is preliminary data.</text>
</comment>
<dbReference type="InterPro" id="IPR008939">
    <property type="entry name" value="Lytic_TGlycosylase_superhlx_U"/>
</dbReference>
<dbReference type="RefSeq" id="WP_069006189.1">
    <property type="nucleotide sequence ID" value="NZ_LVJX01000012.1"/>
</dbReference>
<evidence type="ECO:0000313" key="5">
    <source>
        <dbReference type="EMBL" id="ODB94424.1"/>
    </source>
</evidence>
<evidence type="ECO:0000256" key="2">
    <source>
        <dbReference type="ARBA" id="ARBA00022729"/>
    </source>
</evidence>
<dbReference type="Proteomes" id="UP000094849">
    <property type="component" value="Unassembled WGS sequence"/>
</dbReference>
<name>A0A1E2UII4_9GAMM</name>
<evidence type="ECO:0000313" key="6">
    <source>
        <dbReference type="Proteomes" id="UP000094849"/>
    </source>
</evidence>
<dbReference type="Pfam" id="PF14718">
    <property type="entry name" value="SLT_L"/>
    <property type="match status" value="1"/>
</dbReference>
<accession>A0A1E2UII4</accession>
<dbReference type="GO" id="GO:0004553">
    <property type="term" value="F:hydrolase activity, hydrolyzing O-glycosyl compounds"/>
    <property type="evidence" value="ECO:0007669"/>
    <property type="project" value="InterPro"/>
</dbReference>
<keyword evidence="6" id="KW-1185">Reference proteome</keyword>
<keyword evidence="2" id="KW-0732">Signal</keyword>
<dbReference type="SUPFAM" id="SSF53955">
    <property type="entry name" value="Lysozyme-like"/>
    <property type="match status" value="1"/>
</dbReference>
<organism evidence="5 6">
    <name type="scientific">Candidatus Thiodiazotropha endoloripes</name>
    <dbReference type="NCBI Taxonomy" id="1818881"/>
    <lineage>
        <taxon>Bacteria</taxon>
        <taxon>Pseudomonadati</taxon>
        <taxon>Pseudomonadota</taxon>
        <taxon>Gammaproteobacteria</taxon>
        <taxon>Chromatiales</taxon>
        <taxon>Sedimenticolaceae</taxon>
        <taxon>Candidatus Thiodiazotropha</taxon>
    </lineage>
</organism>
<dbReference type="Gene3D" id="1.10.1240.20">
    <property type="entry name" value="Lytic transglycosylase, superhelical linker domain"/>
    <property type="match status" value="1"/>
</dbReference>
<dbReference type="PANTHER" id="PTHR37423:SF5">
    <property type="entry name" value="SOLUBLE LYTIC MUREIN TRANSGLYCOSYLASE"/>
    <property type="match status" value="1"/>
</dbReference>
<dbReference type="InterPro" id="IPR012289">
    <property type="entry name" value="Lytic_TGlycosylase_superhlx_L"/>
</dbReference>